<evidence type="ECO:0000256" key="5">
    <source>
        <dbReference type="ARBA" id="ARBA00011959"/>
    </source>
</evidence>
<dbReference type="InterPro" id="IPR036569">
    <property type="entry name" value="RpiB_LacA_LacB_sf"/>
</dbReference>
<dbReference type="EC" id="5.3.1.6" evidence="5"/>
<evidence type="ECO:0000256" key="6">
    <source>
        <dbReference type="ARBA" id="ARBA00014007"/>
    </source>
</evidence>
<dbReference type="NCBIfam" id="TIGR00689">
    <property type="entry name" value="rpiB_lacA_lacB"/>
    <property type="match status" value="1"/>
</dbReference>
<evidence type="ECO:0000256" key="4">
    <source>
        <dbReference type="ARBA" id="ARBA00011738"/>
    </source>
</evidence>
<comment type="subunit">
    <text evidence="4">Homodimer.</text>
</comment>
<evidence type="ECO:0000313" key="10">
    <source>
        <dbReference type="EMBL" id="QIK77110.1"/>
    </source>
</evidence>
<name>A0A6G7YK49_9ACTN</name>
<dbReference type="Gene3D" id="3.40.1400.10">
    <property type="entry name" value="Sugar-phosphate isomerase, RpiB/LacA/LacB"/>
    <property type="match status" value="1"/>
</dbReference>
<dbReference type="AlphaFoldDB" id="A0A6G7YK49"/>
<keyword evidence="7 10" id="KW-0413">Isomerase</keyword>
<dbReference type="InterPro" id="IPR011860">
    <property type="entry name" value="Rib-5-P_Isoase_Actino"/>
</dbReference>
<dbReference type="NCBIfam" id="TIGR02133">
    <property type="entry name" value="RPI_actino"/>
    <property type="match status" value="1"/>
</dbReference>
<dbReference type="EMBL" id="CP049866">
    <property type="protein sequence ID" value="QIK77110.1"/>
    <property type="molecule type" value="Genomic_DNA"/>
</dbReference>
<dbReference type="GO" id="GO:0009052">
    <property type="term" value="P:pentose-phosphate shunt, non-oxidative branch"/>
    <property type="evidence" value="ECO:0007669"/>
    <property type="project" value="TreeGrafter"/>
</dbReference>
<reference evidence="10 11" key="1">
    <citation type="submission" date="2020-03" db="EMBL/GenBank/DDBJ databases">
        <title>Nocardioides sp. nov., isolated from fish.</title>
        <authorList>
            <person name="Hyun D.-W."/>
            <person name="Bae J.-W."/>
        </authorList>
    </citation>
    <scope>NUCLEOTIDE SEQUENCE [LARGE SCALE GENOMIC DNA]</scope>
    <source>
        <strain evidence="10 11">HDW12A</strain>
    </source>
</reference>
<dbReference type="Pfam" id="PF02502">
    <property type="entry name" value="LacAB_rpiB"/>
    <property type="match status" value="1"/>
</dbReference>
<evidence type="ECO:0000256" key="9">
    <source>
        <dbReference type="PIRSR" id="PIRSR005384-2"/>
    </source>
</evidence>
<dbReference type="KEGG" id="npi:G7071_18390"/>
<dbReference type="RefSeq" id="WP_166320793.1">
    <property type="nucleotide sequence ID" value="NZ_CP049866.1"/>
</dbReference>
<evidence type="ECO:0000256" key="3">
    <source>
        <dbReference type="ARBA" id="ARBA00008754"/>
    </source>
</evidence>
<gene>
    <name evidence="10" type="ORF">G7071_18390</name>
</gene>
<evidence type="ECO:0000313" key="11">
    <source>
        <dbReference type="Proteomes" id="UP000502035"/>
    </source>
</evidence>
<dbReference type="GO" id="GO:0004751">
    <property type="term" value="F:ribose-5-phosphate isomerase activity"/>
    <property type="evidence" value="ECO:0007669"/>
    <property type="project" value="UniProtKB-EC"/>
</dbReference>
<feature type="binding site" evidence="9">
    <location>
        <begin position="71"/>
        <end position="75"/>
    </location>
    <ligand>
        <name>D-ribulose 5-phosphate</name>
        <dbReference type="ChEBI" id="CHEBI:58121"/>
    </ligand>
</feature>
<dbReference type="PANTHER" id="PTHR30345">
    <property type="entry name" value="RIBOSE-5-PHOSPHATE ISOMERASE B"/>
    <property type="match status" value="1"/>
</dbReference>
<feature type="binding site" evidence="9">
    <location>
        <begin position="8"/>
        <end position="9"/>
    </location>
    <ligand>
        <name>D-ribulose 5-phosphate</name>
        <dbReference type="ChEBI" id="CHEBI:58121"/>
    </ligand>
</feature>
<keyword evidence="11" id="KW-1185">Reference proteome</keyword>
<evidence type="ECO:0000256" key="8">
    <source>
        <dbReference type="ARBA" id="ARBA00032117"/>
    </source>
</evidence>
<dbReference type="InterPro" id="IPR003500">
    <property type="entry name" value="RpiB_LacA_LacB"/>
</dbReference>
<accession>A0A6G7YK49</accession>
<dbReference type="GO" id="GO:0019316">
    <property type="term" value="P:D-allose catabolic process"/>
    <property type="evidence" value="ECO:0007669"/>
    <property type="project" value="TreeGrafter"/>
</dbReference>
<sequence>MRVHLGSDHAGLELKDHLMTWLVDNGYEPVDHGPFVYDAVDDYPVFCLRAGEGVAGDRAEGQASFGVVIGGSGNGEQMAANKVEGIRCALVWSEETAVLAREHNDANVVSVGGRMHSVDEMTRFVEVFLTTSFSGDERHVRRIEQLSTYDRTGELPPLPASALQGGSGA</sequence>
<dbReference type="PANTHER" id="PTHR30345:SF0">
    <property type="entry name" value="DNA DAMAGE-REPAIR_TOLERATION PROTEIN DRT102"/>
    <property type="match status" value="1"/>
</dbReference>
<feature type="binding site" evidence="9">
    <location>
        <position position="142"/>
    </location>
    <ligand>
        <name>D-ribulose 5-phosphate</name>
        <dbReference type="ChEBI" id="CHEBI:58121"/>
    </ligand>
</feature>
<evidence type="ECO:0000256" key="7">
    <source>
        <dbReference type="ARBA" id="ARBA00023235"/>
    </source>
</evidence>
<comment type="catalytic activity">
    <reaction evidence="1">
        <text>aldehydo-D-ribose 5-phosphate = D-ribulose 5-phosphate</text>
        <dbReference type="Rhea" id="RHEA:14657"/>
        <dbReference type="ChEBI" id="CHEBI:58121"/>
        <dbReference type="ChEBI" id="CHEBI:58273"/>
        <dbReference type="EC" id="5.3.1.6"/>
    </reaction>
</comment>
<evidence type="ECO:0000256" key="1">
    <source>
        <dbReference type="ARBA" id="ARBA00001713"/>
    </source>
</evidence>
<protein>
    <recommendedName>
        <fullName evidence="6">Ribose-5-phosphate isomerase B</fullName>
        <ecNumber evidence="5">5.3.1.6</ecNumber>
    </recommendedName>
    <alternativeName>
        <fullName evidence="8">Phosphoriboisomerase B</fullName>
    </alternativeName>
</protein>
<evidence type="ECO:0000256" key="2">
    <source>
        <dbReference type="ARBA" id="ARBA00004988"/>
    </source>
</evidence>
<dbReference type="SUPFAM" id="SSF89623">
    <property type="entry name" value="Ribose/Galactose isomerase RpiB/AlsB"/>
    <property type="match status" value="1"/>
</dbReference>
<proteinExistence type="inferred from homology"/>
<dbReference type="Proteomes" id="UP000502035">
    <property type="component" value="Chromosome"/>
</dbReference>
<comment type="pathway">
    <text evidence="2">Carbohydrate degradation; pentose phosphate pathway; D-ribose 5-phosphate from D-ribulose 5-phosphate (non-oxidative stage): step 1/1.</text>
</comment>
<comment type="similarity">
    <text evidence="3">Belongs to the LacAB/RpiB family.</text>
</comment>
<feature type="binding site" evidence="9">
    <location>
        <position position="104"/>
    </location>
    <ligand>
        <name>D-ribulose 5-phosphate</name>
        <dbReference type="ChEBI" id="CHEBI:58121"/>
    </ligand>
</feature>
<dbReference type="NCBIfam" id="NF004051">
    <property type="entry name" value="PRK05571.1"/>
    <property type="match status" value="1"/>
</dbReference>
<organism evidence="10 11">
    <name type="scientific">Nocardioides piscis</name>
    <dbReference type="NCBI Taxonomy" id="2714938"/>
    <lineage>
        <taxon>Bacteria</taxon>
        <taxon>Bacillati</taxon>
        <taxon>Actinomycetota</taxon>
        <taxon>Actinomycetes</taxon>
        <taxon>Propionibacteriales</taxon>
        <taxon>Nocardioidaceae</taxon>
        <taxon>Nocardioides</taxon>
    </lineage>
</organism>
<dbReference type="PIRSF" id="PIRSF005384">
    <property type="entry name" value="RpiB_LacA_B"/>
    <property type="match status" value="1"/>
</dbReference>
<feature type="binding site" evidence="9">
    <location>
        <position position="138"/>
    </location>
    <ligand>
        <name>D-ribulose 5-phosphate</name>
        <dbReference type="ChEBI" id="CHEBI:58121"/>
    </ligand>
</feature>
<feature type="binding site" evidence="9">
    <location>
        <position position="114"/>
    </location>
    <ligand>
        <name>D-ribulose 5-phosphate</name>
        <dbReference type="ChEBI" id="CHEBI:58121"/>
    </ligand>
</feature>